<dbReference type="AlphaFoldDB" id="A0A8X7VWG1"/>
<organism evidence="2 3">
    <name type="scientific">Brassica carinata</name>
    <name type="common">Ethiopian mustard</name>
    <name type="synonym">Abyssinian cabbage</name>
    <dbReference type="NCBI Taxonomy" id="52824"/>
    <lineage>
        <taxon>Eukaryota</taxon>
        <taxon>Viridiplantae</taxon>
        <taxon>Streptophyta</taxon>
        <taxon>Embryophyta</taxon>
        <taxon>Tracheophyta</taxon>
        <taxon>Spermatophyta</taxon>
        <taxon>Magnoliopsida</taxon>
        <taxon>eudicotyledons</taxon>
        <taxon>Gunneridae</taxon>
        <taxon>Pentapetalae</taxon>
        <taxon>rosids</taxon>
        <taxon>malvids</taxon>
        <taxon>Brassicales</taxon>
        <taxon>Brassicaceae</taxon>
        <taxon>Brassiceae</taxon>
        <taxon>Brassica</taxon>
    </lineage>
</organism>
<proteinExistence type="predicted"/>
<dbReference type="Proteomes" id="UP000886595">
    <property type="component" value="Unassembled WGS sequence"/>
</dbReference>
<feature type="compositionally biased region" description="Polar residues" evidence="1">
    <location>
        <begin position="62"/>
        <end position="71"/>
    </location>
</feature>
<gene>
    <name evidence="2" type="ORF">Bca52824_012626</name>
</gene>
<reference evidence="2 3" key="1">
    <citation type="submission" date="2020-02" db="EMBL/GenBank/DDBJ databases">
        <authorList>
            <person name="Ma Q."/>
            <person name="Huang Y."/>
            <person name="Song X."/>
            <person name="Pei D."/>
        </authorList>
    </citation>
    <scope>NUCLEOTIDE SEQUENCE [LARGE SCALE GENOMIC DNA]</scope>
    <source>
        <strain evidence="2">Sxm20200214</strain>
        <tissue evidence="2">Leaf</tissue>
    </source>
</reference>
<evidence type="ECO:0000313" key="2">
    <source>
        <dbReference type="EMBL" id="KAG2319413.1"/>
    </source>
</evidence>
<feature type="compositionally biased region" description="Basic and acidic residues" evidence="1">
    <location>
        <begin position="21"/>
        <end position="31"/>
    </location>
</feature>
<keyword evidence="3" id="KW-1185">Reference proteome</keyword>
<protein>
    <submittedName>
        <fullName evidence="2">Uncharacterized protein</fullName>
    </submittedName>
</protein>
<name>A0A8X7VWG1_BRACI</name>
<evidence type="ECO:0000256" key="1">
    <source>
        <dbReference type="SAM" id="MobiDB-lite"/>
    </source>
</evidence>
<accession>A0A8X7VWG1</accession>
<dbReference type="EMBL" id="JAAMPC010000003">
    <property type="protein sequence ID" value="KAG2319413.1"/>
    <property type="molecule type" value="Genomic_DNA"/>
</dbReference>
<sequence>MEGSVPLLLNAPTNETTVSPCKDDNQEEIQHASDSFPTPIEDESQQYLEQKDSSHFLVPQEELSSQMSLETSLEDKERKEEKELEAVMEMLCRAENKLLDVTLRLERFRTPKGRKKLGKSPSNLHEEDSVVYILTAEIMETQIKRKRNLNLLISFGIV</sequence>
<evidence type="ECO:0000313" key="3">
    <source>
        <dbReference type="Proteomes" id="UP000886595"/>
    </source>
</evidence>
<feature type="region of interest" description="Disordered" evidence="1">
    <location>
        <begin position="1"/>
        <end position="81"/>
    </location>
</feature>
<comment type="caution">
    <text evidence="2">The sequence shown here is derived from an EMBL/GenBank/DDBJ whole genome shotgun (WGS) entry which is preliminary data.</text>
</comment>